<evidence type="ECO:0000259" key="1">
    <source>
        <dbReference type="PROSITE" id="PS50041"/>
    </source>
</evidence>
<dbReference type="Ensembl" id="ENSFHET00000025522.1">
    <property type="protein sequence ID" value="ENSFHEP00000032274.1"/>
    <property type="gene ID" value="ENSFHEG00000018681.1"/>
</dbReference>
<dbReference type="PROSITE" id="PS50041">
    <property type="entry name" value="C_TYPE_LECTIN_2"/>
    <property type="match status" value="1"/>
</dbReference>
<reference evidence="2" key="2">
    <citation type="submission" date="2025-09" db="UniProtKB">
        <authorList>
            <consortium name="Ensembl"/>
        </authorList>
    </citation>
    <scope>IDENTIFICATION</scope>
</reference>
<dbReference type="InterPro" id="IPR016186">
    <property type="entry name" value="C-type_lectin-like/link_sf"/>
</dbReference>
<dbReference type="Pfam" id="PF00059">
    <property type="entry name" value="Lectin_C"/>
    <property type="match status" value="1"/>
</dbReference>
<dbReference type="InterPro" id="IPR016187">
    <property type="entry name" value="CTDL_fold"/>
</dbReference>
<dbReference type="SUPFAM" id="SSF56436">
    <property type="entry name" value="C-type lectin-like"/>
    <property type="match status" value="1"/>
</dbReference>
<dbReference type="GeneTree" id="ENSGT00940000177381"/>
<dbReference type="Proteomes" id="UP000265000">
    <property type="component" value="Unplaced"/>
</dbReference>
<accession>A0A3Q2QWN9</accession>
<dbReference type="Gene3D" id="3.10.100.10">
    <property type="entry name" value="Mannose-Binding Protein A, subunit A"/>
    <property type="match status" value="1"/>
</dbReference>
<dbReference type="AlphaFoldDB" id="A0A3Q2QWN9"/>
<protein>
    <recommendedName>
        <fullName evidence="1">C-type lectin domain-containing protein</fullName>
    </recommendedName>
</protein>
<dbReference type="STRING" id="8078.ENSFHEP00000032274"/>
<proteinExistence type="predicted"/>
<name>A0A3Q2QWN9_FUNHE</name>
<evidence type="ECO:0000313" key="2">
    <source>
        <dbReference type="Ensembl" id="ENSFHEP00000032274.1"/>
    </source>
</evidence>
<reference evidence="2" key="1">
    <citation type="submission" date="2025-08" db="UniProtKB">
        <authorList>
            <consortium name="Ensembl"/>
        </authorList>
    </citation>
    <scope>IDENTIFICATION</scope>
</reference>
<dbReference type="PANTHER" id="PTHR45784:SF3">
    <property type="entry name" value="C-TYPE LECTIN DOMAIN FAMILY 4 MEMBER K-LIKE-RELATED"/>
    <property type="match status" value="1"/>
</dbReference>
<dbReference type="InterPro" id="IPR001304">
    <property type="entry name" value="C-type_lectin-like"/>
</dbReference>
<organism evidence="2 3">
    <name type="scientific">Fundulus heteroclitus</name>
    <name type="common">Killifish</name>
    <name type="synonym">Mummichog</name>
    <dbReference type="NCBI Taxonomy" id="8078"/>
    <lineage>
        <taxon>Eukaryota</taxon>
        <taxon>Metazoa</taxon>
        <taxon>Chordata</taxon>
        <taxon>Craniata</taxon>
        <taxon>Vertebrata</taxon>
        <taxon>Euteleostomi</taxon>
        <taxon>Actinopterygii</taxon>
        <taxon>Neopterygii</taxon>
        <taxon>Teleostei</taxon>
        <taxon>Neoteleostei</taxon>
        <taxon>Acanthomorphata</taxon>
        <taxon>Ovalentaria</taxon>
        <taxon>Atherinomorphae</taxon>
        <taxon>Cyprinodontiformes</taxon>
        <taxon>Fundulidae</taxon>
        <taxon>Fundulus</taxon>
    </lineage>
</organism>
<feature type="domain" description="C-type lectin" evidence="1">
    <location>
        <begin position="30"/>
        <end position="116"/>
    </location>
</feature>
<keyword evidence="3" id="KW-1185">Reference proteome</keyword>
<dbReference type="PANTHER" id="PTHR45784">
    <property type="entry name" value="C-TYPE LECTIN DOMAIN FAMILY 20 MEMBER A-RELATED"/>
    <property type="match status" value="1"/>
</dbReference>
<sequence length="127" mass="14842">MILFPAVAYVLCTDLFREYHYVNSPKTWNYCRSKHTDLVRVWNVSQNDKIHPLIGRNHWIGLYRDLWANWSDHSPVTFTNWEVGQPDNRGSTNDTSCAAVETATGTWWDVDCSEERSCQHISHKVSR</sequence>
<evidence type="ECO:0000313" key="3">
    <source>
        <dbReference type="Proteomes" id="UP000265000"/>
    </source>
</evidence>